<evidence type="ECO:0000313" key="2">
    <source>
        <dbReference type="EMBL" id="CAF9907435.1"/>
    </source>
</evidence>
<evidence type="ECO:0000259" key="1">
    <source>
        <dbReference type="Pfam" id="PF26640"/>
    </source>
</evidence>
<accession>A0A8H3I4W9</accession>
<dbReference type="Proteomes" id="UP000664534">
    <property type="component" value="Unassembled WGS sequence"/>
</dbReference>
<sequence>MPLIYGEGSQAFIRLKQEILKRSTDESIFAWKDTSLILGGMLALSPAAFEHSGDIIPANIAHLDRPDPYTMTNRGFAIDLHVQSHGKFARPSTTSVFPLKCFRLGYSKDFVVAIFLVGGDWNNKRRYDPHEIYVTNVQKYKASRIEKTYISPCYTPTSNSTNSGRDPKATFKILPSVGLFRSAQAFVPSPAVIQWDQQRSASITLQGGQSFAAIMFENRQGQRFAVLVGSLGLVPAIEILVLSHRQRFDEALAPYRKPNVLLDHARQQHDVLLSARSPVVVVFLTDFLEAGRSHSRVIIRPPDTIGPTDPEPYSMDELSPCCCQ</sequence>
<evidence type="ECO:0000313" key="3">
    <source>
        <dbReference type="Proteomes" id="UP000664534"/>
    </source>
</evidence>
<keyword evidence="3" id="KW-1185">Reference proteome</keyword>
<dbReference type="PANTHER" id="PTHR10622">
    <property type="entry name" value="HET DOMAIN-CONTAINING PROTEIN"/>
    <property type="match status" value="1"/>
</dbReference>
<name>A0A8H3I4W9_9LECA</name>
<dbReference type="InterPro" id="IPR058525">
    <property type="entry name" value="DUF8212"/>
</dbReference>
<feature type="domain" description="DUF8212" evidence="1">
    <location>
        <begin position="10"/>
        <end position="35"/>
    </location>
</feature>
<dbReference type="OrthoDB" id="3787959at2759"/>
<protein>
    <recommendedName>
        <fullName evidence="1">DUF8212 domain-containing protein</fullName>
    </recommendedName>
</protein>
<dbReference type="PANTHER" id="PTHR10622:SF10">
    <property type="entry name" value="HET DOMAIN-CONTAINING PROTEIN"/>
    <property type="match status" value="1"/>
</dbReference>
<proteinExistence type="predicted"/>
<dbReference type="EMBL" id="CAJPDT010000003">
    <property type="protein sequence ID" value="CAF9907435.1"/>
    <property type="molecule type" value="Genomic_DNA"/>
</dbReference>
<comment type="caution">
    <text evidence="2">The sequence shown here is derived from an EMBL/GenBank/DDBJ whole genome shotgun (WGS) entry which is preliminary data.</text>
</comment>
<dbReference type="AlphaFoldDB" id="A0A8H3I4W9"/>
<reference evidence="2" key="1">
    <citation type="submission" date="2021-03" db="EMBL/GenBank/DDBJ databases">
        <authorList>
            <person name="Tagirdzhanova G."/>
        </authorList>
    </citation>
    <scope>NUCLEOTIDE SEQUENCE</scope>
</reference>
<organism evidence="2 3">
    <name type="scientific">Imshaugia aleurites</name>
    <dbReference type="NCBI Taxonomy" id="172621"/>
    <lineage>
        <taxon>Eukaryota</taxon>
        <taxon>Fungi</taxon>
        <taxon>Dikarya</taxon>
        <taxon>Ascomycota</taxon>
        <taxon>Pezizomycotina</taxon>
        <taxon>Lecanoromycetes</taxon>
        <taxon>OSLEUM clade</taxon>
        <taxon>Lecanoromycetidae</taxon>
        <taxon>Lecanorales</taxon>
        <taxon>Lecanorineae</taxon>
        <taxon>Parmeliaceae</taxon>
        <taxon>Imshaugia</taxon>
    </lineage>
</organism>
<dbReference type="Pfam" id="PF26640">
    <property type="entry name" value="DUF8212"/>
    <property type="match status" value="1"/>
</dbReference>
<gene>
    <name evidence="2" type="ORF">IMSHALPRED_005529</name>
</gene>